<evidence type="ECO:0000256" key="15">
    <source>
        <dbReference type="HAMAP-Rule" id="MF_00688"/>
    </source>
</evidence>
<evidence type="ECO:0000256" key="10">
    <source>
        <dbReference type="ARBA" id="ARBA00066767"/>
    </source>
</evidence>
<evidence type="ECO:0000256" key="4">
    <source>
        <dbReference type="ARBA" id="ARBA00023315"/>
    </source>
</evidence>
<evidence type="ECO:0000256" key="6">
    <source>
        <dbReference type="ARBA" id="ARBA00050652"/>
    </source>
</evidence>
<dbReference type="STRING" id="1429083.GCA_001885685_00100"/>
<evidence type="ECO:0000256" key="7">
    <source>
        <dbReference type="ARBA" id="ARBA00051538"/>
    </source>
</evidence>
<dbReference type="PANTHER" id="PTHR30098:SF2">
    <property type="entry name" value="LEUCYL_PHENYLALANYL-TRNA--PROTEIN TRANSFERASE"/>
    <property type="match status" value="1"/>
</dbReference>
<evidence type="ECO:0000256" key="3">
    <source>
        <dbReference type="ARBA" id="ARBA00022679"/>
    </source>
</evidence>
<comment type="function">
    <text evidence="8 15">Functions in the N-end rule pathway of protein degradation where it conjugates Leu, Phe and, less efficiently, Met from aminoacyl-tRNAs to the N-termini of proteins containing an N-terminal arginine or lysine.</text>
</comment>
<evidence type="ECO:0000256" key="9">
    <source>
        <dbReference type="ARBA" id="ARBA00061535"/>
    </source>
</evidence>
<dbReference type="Gene3D" id="3.40.630.70">
    <property type="entry name" value="Leucyl/phenylalanyl-tRNA-protein transferase, C-terminal domain"/>
    <property type="match status" value="1"/>
</dbReference>
<organism evidence="16 17">
    <name type="scientific">Atopomonas hussainii</name>
    <dbReference type="NCBI Taxonomy" id="1429083"/>
    <lineage>
        <taxon>Bacteria</taxon>
        <taxon>Pseudomonadati</taxon>
        <taxon>Pseudomonadota</taxon>
        <taxon>Gammaproteobacteria</taxon>
        <taxon>Pseudomonadales</taxon>
        <taxon>Pseudomonadaceae</taxon>
        <taxon>Atopomonas</taxon>
    </lineage>
</organism>
<evidence type="ECO:0000256" key="5">
    <source>
        <dbReference type="ARBA" id="ARBA00050607"/>
    </source>
</evidence>
<name>A0A1H7MTZ6_9GAMM</name>
<reference evidence="16 17" key="1">
    <citation type="submission" date="2016-10" db="EMBL/GenBank/DDBJ databases">
        <authorList>
            <person name="de Groot N.N."/>
        </authorList>
    </citation>
    <scope>NUCLEOTIDE SEQUENCE [LARGE SCALE GENOMIC DNA]</scope>
    <source>
        <strain evidence="16 17">JCM 19513</strain>
    </source>
</reference>
<dbReference type="GO" id="GO:0030163">
    <property type="term" value="P:protein catabolic process"/>
    <property type="evidence" value="ECO:0007669"/>
    <property type="project" value="UniProtKB-UniRule"/>
</dbReference>
<dbReference type="GO" id="GO:0008914">
    <property type="term" value="F:leucyl-tRNA--protein transferase activity"/>
    <property type="evidence" value="ECO:0007669"/>
    <property type="project" value="UniProtKB-UniRule"/>
</dbReference>
<dbReference type="FunFam" id="3.30.70.3550:FF:000001">
    <property type="entry name" value="Leucyl/phenylalanyl-tRNA--protein transferase"/>
    <property type="match status" value="1"/>
</dbReference>
<dbReference type="SUPFAM" id="SSF55729">
    <property type="entry name" value="Acyl-CoA N-acyltransferases (Nat)"/>
    <property type="match status" value="1"/>
</dbReference>
<evidence type="ECO:0000313" key="17">
    <source>
        <dbReference type="Proteomes" id="UP000185766"/>
    </source>
</evidence>
<dbReference type="PANTHER" id="PTHR30098">
    <property type="entry name" value="LEUCYL/PHENYLALANYL-TRNA--PROTEIN TRANSFERASE"/>
    <property type="match status" value="1"/>
</dbReference>
<comment type="catalytic activity">
    <reaction evidence="7 15">
        <text>N-terminal L-lysyl-[protein] + L-leucyl-tRNA(Leu) = N-terminal L-leucyl-L-lysyl-[protein] + tRNA(Leu) + H(+)</text>
        <dbReference type="Rhea" id="RHEA:12340"/>
        <dbReference type="Rhea" id="RHEA-COMP:9613"/>
        <dbReference type="Rhea" id="RHEA-COMP:9622"/>
        <dbReference type="Rhea" id="RHEA-COMP:12670"/>
        <dbReference type="Rhea" id="RHEA-COMP:12671"/>
        <dbReference type="ChEBI" id="CHEBI:15378"/>
        <dbReference type="ChEBI" id="CHEBI:65249"/>
        <dbReference type="ChEBI" id="CHEBI:78442"/>
        <dbReference type="ChEBI" id="CHEBI:78494"/>
        <dbReference type="ChEBI" id="CHEBI:133043"/>
        <dbReference type="EC" id="2.3.2.6"/>
    </reaction>
</comment>
<accession>A0A1H7MTZ6</accession>
<dbReference type="Gene3D" id="3.30.70.3550">
    <property type="entry name" value="Leucyl/phenylalanyl-tRNA-protein transferase, N-terminal domain"/>
    <property type="match status" value="1"/>
</dbReference>
<comment type="subcellular location">
    <subcellularLocation>
        <location evidence="1 15">Cytoplasm</location>
    </subcellularLocation>
</comment>
<keyword evidence="4 15" id="KW-0012">Acyltransferase</keyword>
<dbReference type="GO" id="GO:0005737">
    <property type="term" value="C:cytoplasm"/>
    <property type="evidence" value="ECO:0007669"/>
    <property type="project" value="UniProtKB-SubCell"/>
</dbReference>
<evidence type="ECO:0000256" key="2">
    <source>
        <dbReference type="ARBA" id="ARBA00022490"/>
    </source>
</evidence>
<dbReference type="FunFam" id="3.40.630.70:FF:000001">
    <property type="entry name" value="Leucyl/phenylalanyl-tRNA--protein transferase"/>
    <property type="match status" value="1"/>
</dbReference>
<evidence type="ECO:0000313" key="16">
    <source>
        <dbReference type="EMBL" id="SEL14694.1"/>
    </source>
</evidence>
<dbReference type="InterPro" id="IPR042203">
    <property type="entry name" value="Leu/Phe-tRNA_Trfase_C"/>
</dbReference>
<keyword evidence="17" id="KW-1185">Reference proteome</keyword>
<sequence>MLIPWLDRYSLSFPPLEHALEEPNGLLAVGGDLSPERLLAAYRHGCFPWFEDGQEILWWAPNPRTVVIPQQLHLPKSLKKVLRRGVFTVTFDQAFNAVIEGCAGPRNYTDQTWITDEMQQAYCQLHLLGHAHSVEVWQDGQLVGGLYGLAIGKVFYGESMFSRRNDASKVGFATLVSKLTQWGFELIDCQMHTEHLARFGAIAIDRADFAARLQRLCPAATNADWVA</sequence>
<proteinExistence type="inferred from homology"/>
<evidence type="ECO:0000256" key="11">
    <source>
        <dbReference type="ARBA" id="ARBA00074372"/>
    </source>
</evidence>
<dbReference type="InterPro" id="IPR016181">
    <property type="entry name" value="Acyl_CoA_acyltransferase"/>
</dbReference>
<keyword evidence="3 15" id="KW-0808">Transferase</keyword>
<dbReference type="AlphaFoldDB" id="A0A1H7MTZ6"/>
<evidence type="ECO:0000256" key="12">
    <source>
        <dbReference type="ARBA" id="ARBA00077136"/>
    </source>
</evidence>
<evidence type="ECO:0000256" key="13">
    <source>
        <dbReference type="ARBA" id="ARBA00077165"/>
    </source>
</evidence>
<gene>
    <name evidence="15" type="primary">aat</name>
    <name evidence="16" type="ORF">SAMN05216214_108194</name>
</gene>
<comment type="catalytic activity">
    <reaction evidence="5 15">
        <text>L-phenylalanyl-tRNA(Phe) + an N-terminal L-alpha-aminoacyl-[protein] = an N-terminal L-phenylalanyl-L-alpha-aminoacyl-[protein] + tRNA(Phe)</text>
        <dbReference type="Rhea" id="RHEA:43632"/>
        <dbReference type="Rhea" id="RHEA-COMP:9668"/>
        <dbReference type="Rhea" id="RHEA-COMP:9699"/>
        <dbReference type="Rhea" id="RHEA-COMP:10636"/>
        <dbReference type="Rhea" id="RHEA-COMP:10637"/>
        <dbReference type="ChEBI" id="CHEBI:78442"/>
        <dbReference type="ChEBI" id="CHEBI:78531"/>
        <dbReference type="ChEBI" id="CHEBI:78597"/>
        <dbReference type="ChEBI" id="CHEBI:83561"/>
        <dbReference type="EC" id="2.3.2.6"/>
    </reaction>
</comment>
<evidence type="ECO:0000256" key="1">
    <source>
        <dbReference type="ARBA" id="ARBA00004496"/>
    </source>
</evidence>
<comment type="similarity">
    <text evidence="9 15">Belongs to the L/F-transferase family.</text>
</comment>
<dbReference type="InterPro" id="IPR042221">
    <property type="entry name" value="Leu/Phe-tRNA_Trfase_N"/>
</dbReference>
<evidence type="ECO:0000256" key="14">
    <source>
        <dbReference type="ARBA" id="ARBA00083640"/>
    </source>
</evidence>
<keyword evidence="2 15" id="KW-0963">Cytoplasm</keyword>
<dbReference type="Proteomes" id="UP000185766">
    <property type="component" value="Unassembled WGS sequence"/>
</dbReference>
<evidence type="ECO:0000256" key="8">
    <source>
        <dbReference type="ARBA" id="ARBA00054043"/>
    </source>
</evidence>
<dbReference type="EMBL" id="FOAS01000008">
    <property type="protein sequence ID" value="SEL14694.1"/>
    <property type="molecule type" value="Genomic_DNA"/>
</dbReference>
<dbReference type="EC" id="2.3.2.6" evidence="10 15"/>
<dbReference type="InterPro" id="IPR004616">
    <property type="entry name" value="Leu/Phe-tRNA_Trfase"/>
</dbReference>
<comment type="catalytic activity">
    <reaction evidence="6 15">
        <text>N-terminal L-arginyl-[protein] + L-leucyl-tRNA(Leu) = N-terminal L-leucyl-L-arginyl-[protein] + tRNA(Leu) + H(+)</text>
        <dbReference type="Rhea" id="RHEA:50416"/>
        <dbReference type="Rhea" id="RHEA-COMP:9613"/>
        <dbReference type="Rhea" id="RHEA-COMP:9622"/>
        <dbReference type="Rhea" id="RHEA-COMP:12672"/>
        <dbReference type="Rhea" id="RHEA-COMP:12673"/>
        <dbReference type="ChEBI" id="CHEBI:15378"/>
        <dbReference type="ChEBI" id="CHEBI:64719"/>
        <dbReference type="ChEBI" id="CHEBI:78442"/>
        <dbReference type="ChEBI" id="CHEBI:78494"/>
        <dbReference type="ChEBI" id="CHEBI:133044"/>
        <dbReference type="EC" id="2.3.2.6"/>
    </reaction>
</comment>
<dbReference type="HAMAP" id="MF_00688">
    <property type="entry name" value="Leu_Phe_trans"/>
    <property type="match status" value="1"/>
</dbReference>
<dbReference type="Pfam" id="PF03588">
    <property type="entry name" value="Leu_Phe_trans"/>
    <property type="match status" value="1"/>
</dbReference>
<dbReference type="NCBIfam" id="TIGR00667">
    <property type="entry name" value="aat"/>
    <property type="match status" value="1"/>
</dbReference>
<protein>
    <recommendedName>
        <fullName evidence="11 15">Leucyl/phenylalanyl-tRNA--protein transferase</fullName>
        <ecNumber evidence="10 15">2.3.2.6</ecNumber>
    </recommendedName>
    <alternativeName>
        <fullName evidence="12 15">L/F-transferase</fullName>
    </alternativeName>
    <alternativeName>
        <fullName evidence="13 15">Leucyltransferase</fullName>
    </alternativeName>
    <alternativeName>
        <fullName evidence="14 15">Phenyalanyltransferase</fullName>
    </alternativeName>
</protein>